<dbReference type="Gene3D" id="3.30.66.10">
    <property type="entry name" value="DNA topoisomerase I domain"/>
    <property type="match status" value="1"/>
</dbReference>
<feature type="region of interest" description="Disordered" evidence="7">
    <location>
        <begin position="331"/>
        <end position="365"/>
    </location>
</feature>
<dbReference type="InterPro" id="IPR001631">
    <property type="entry name" value="TopoI"/>
</dbReference>
<dbReference type="GO" id="GO:0003677">
    <property type="term" value="F:DNA binding"/>
    <property type="evidence" value="ECO:0007669"/>
    <property type="project" value="UniProtKB-KW"/>
</dbReference>
<dbReference type="PROSITE" id="PS52038">
    <property type="entry name" value="TOPO_IB_2"/>
    <property type="match status" value="1"/>
</dbReference>
<comment type="caution">
    <text evidence="10">The sequence shown here is derived from an EMBL/GenBank/DDBJ whole genome shotgun (WGS) entry which is preliminary data.</text>
</comment>
<dbReference type="Gene3D" id="1.10.132.120">
    <property type="match status" value="1"/>
</dbReference>
<sequence>MHHDLALHAERHGLEMVDPQTFRIQRHKCGRGFRICFDDGETIQDREIRRRIKALAIPPAWTGVKICVFENGHIQAVGRDEKGRLQYRYHDAWVNVRNAVKSERLLRFGRALPKLRGQIERDLRRRKADRRMTAAVATRLVDVAAMRPGHEKYAADGGRGVASLRRQNLKIVDKVAVLKFVGKSNKEHRIEIAERPLVASLKKMRQGRGQRLFRYPGKTKKQRELTANALNEYLHEASGAPISAKDFRTFHGSAEALRFLIEEAGEADTPNKKKRAVAAAMRAVAARLRNTPAVARSSYVHPAIVEAYEAGMLPADLLQGRRREQLTAPETGLMRFLEQARQAPPHQPSCAGLSPPNAQSSSSTV</sequence>
<reference evidence="10" key="1">
    <citation type="submission" date="2022-01" db="EMBL/GenBank/DDBJ databases">
        <title>Jiella avicenniae sp. nov., a novel endophytic bacterium isolated from bark of Avicennia marina.</title>
        <authorList>
            <person name="Tuo L."/>
        </authorList>
    </citation>
    <scope>NUCLEOTIDE SEQUENCE</scope>
    <source>
        <strain evidence="10">CBK1P-4</strain>
    </source>
</reference>
<comment type="catalytic activity">
    <reaction evidence="1">
        <text>ATP-independent breakage of single-stranded DNA, followed by passage and rejoining.</text>
        <dbReference type="EC" id="5.6.2.1"/>
    </reaction>
</comment>
<dbReference type="PRINTS" id="PR00416">
    <property type="entry name" value="EUTPISMRASEI"/>
</dbReference>
<evidence type="ECO:0000259" key="8">
    <source>
        <dbReference type="Pfam" id="PF01028"/>
    </source>
</evidence>
<dbReference type="InterPro" id="IPR035447">
    <property type="entry name" value="DNA_topo_I_N_sf"/>
</dbReference>
<accession>A0A9X1NXL8</accession>
<dbReference type="Proteomes" id="UP001139035">
    <property type="component" value="Unassembled WGS sequence"/>
</dbReference>
<evidence type="ECO:0000256" key="6">
    <source>
        <dbReference type="ARBA" id="ARBA00023235"/>
    </source>
</evidence>
<name>A0A9X1NXL8_9HYPH</name>
<dbReference type="SUPFAM" id="SSF56349">
    <property type="entry name" value="DNA breaking-rejoining enzymes"/>
    <property type="match status" value="1"/>
</dbReference>
<evidence type="ECO:0000256" key="7">
    <source>
        <dbReference type="SAM" id="MobiDB-lite"/>
    </source>
</evidence>
<proteinExistence type="inferred from homology"/>
<evidence type="ECO:0000256" key="1">
    <source>
        <dbReference type="ARBA" id="ARBA00000213"/>
    </source>
</evidence>
<dbReference type="InterPro" id="IPR011010">
    <property type="entry name" value="DNA_brk_join_enz"/>
</dbReference>
<dbReference type="InterPro" id="IPR049331">
    <property type="entry name" value="Top1B_N_bact"/>
</dbReference>
<evidence type="ECO:0000256" key="4">
    <source>
        <dbReference type="ARBA" id="ARBA00023029"/>
    </source>
</evidence>
<protein>
    <recommendedName>
        <fullName evidence="3">DNA topoisomerase</fullName>
        <ecNumber evidence="3">5.6.2.1</ecNumber>
    </recommendedName>
</protein>
<dbReference type="GO" id="GO:0003917">
    <property type="term" value="F:DNA topoisomerase type I (single strand cut, ATP-independent) activity"/>
    <property type="evidence" value="ECO:0007669"/>
    <property type="project" value="UniProtKB-EC"/>
</dbReference>
<feature type="domain" description="DNA topoisomerase I catalytic core eukaryotic-type" evidence="8">
    <location>
        <begin position="97"/>
        <end position="309"/>
    </location>
</feature>
<organism evidence="10 11">
    <name type="scientific">Jiella avicenniae</name>
    <dbReference type="NCBI Taxonomy" id="2907202"/>
    <lineage>
        <taxon>Bacteria</taxon>
        <taxon>Pseudomonadati</taxon>
        <taxon>Pseudomonadota</taxon>
        <taxon>Alphaproteobacteria</taxon>
        <taxon>Hyphomicrobiales</taxon>
        <taxon>Aurantimonadaceae</taxon>
        <taxon>Jiella</taxon>
    </lineage>
</organism>
<dbReference type="Gene3D" id="3.90.15.10">
    <property type="entry name" value="Topoisomerase I, Chain A, domain 3"/>
    <property type="match status" value="1"/>
</dbReference>
<evidence type="ECO:0000256" key="5">
    <source>
        <dbReference type="ARBA" id="ARBA00023125"/>
    </source>
</evidence>
<evidence type="ECO:0000313" key="11">
    <source>
        <dbReference type="Proteomes" id="UP001139035"/>
    </source>
</evidence>
<feature type="domain" description="DNA topoisomerase IB N-terminal" evidence="9">
    <location>
        <begin position="33"/>
        <end position="80"/>
    </location>
</feature>
<keyword evidence="5" id="KW-0238">DNA-binding</keyword>
<feature type="compositionally biased region" description="Polar residues" evidence="7">
    <location>
        <begin position="356"/>
        <end position="365"/>
    </location>
</feature>
<dbReference type="InterPro" id="IPR013500">
    <property type="entry name" value="TopoI_cat_euk"/>
</dbReference>
<evidence type="ECO:0000313" key="10">
    <source>
        <dbReference type="EMBL" id="MCE7026798.1"/>
    </source>
</evidence>
<keyword evidence="11" id="KW-1185">Reference proteome</keyword>
<dbReference type="GO" id="GO:0006265">
    <property type="term" value="P:DNA topological change"/>
    <property type="evidence" value="ECO:0007669"/>
    <property type="project" value="InterPro"/>
</dbReference>
<dbReference type="EMBL" id="JAJUWU010000002">
    <property type="protein sequence ID" value="MCE7026798.1"/>
    <property type="molecule type" value="Genomic_DNA"/>
</dbReference>
<dbReference type="Pfam" id="PF01028">
    <property type="entry name" value="Topoisom_I"/>
    <property type="match status" value="1"/>
</dbReference>
<keyword evidence="4" id="KW-0799">Topoisomerase</keyword>
<evidence type="ECO:0000256" key="3">
    <source>
        <dbReference type="ARBA" id="ARBA00012891"/>
    </source>
</evidence>
<dbReference type="RefSeq" id="WP_233717496.1">
    <property type="nucleotide sequence ID" value="NZ_JAJUWU010000002.1"/>
</dbReference>
<comment type="similarity">
    <text evidence="2">Belongs to the type IB topoisomerase family.</text>
</comment>
<dbReference type="SUPFAM" id="SSF55869">
    <property type="entry name" value="DNA topoisomerase I domain"/>
    <property type="match status" value="1"/>
</dbReference>
<dbReference type="Pfam" id="PF21338">
    <property type="entry name" value="Top1B_N_bact"/>
    <property type="match status" value="1"/>
</dbReference>
<evidence type="ECO:0000256" key="2">
    <source>
        <dbReference type="ARBA" id="ARBA00006645"/>
    </source>
</evidence>
<dbReference type="AlphaFoldDB" id="A0A9X1NXL8"/>
<dbReference type="EC" id="5.6.2.1" evidence="3"/>
<keyword evidence="6" id="KW-0413">Isomerase</keyword>
<evidence type="ECO:0000259" key="9">
    <source>
        <dbReference type="Pfam" id="PF21338"/>
    </source>
</evidence>
<dbReference type="InterPro" id="IPR014711">
    <property type="entry name" value="TopoI_cat_a-hlx-sub_euk"/>
</dbReference>
<gene>
    <name evidence="10" type="ORF">LZD57_02230</name>
</gene>